<feature type="region of interest" description="Disordered" evidence="2">
    <location>
        <begin position="256"/>
        <end position="309"/>
    </location>
</feature>
<feature type="chain" id="PRO_5042907620" evidence="3">
    <location>
        <begin position="30"/>
        <end position="497"/>
    </location>
</feature>
<dbReference type="Pfam" id="PF00691">
    <property type="entry name" value="OmpA"/>
    <property type="match status" value="1"/>
</dbReference>
<feature type="compositionally biased region" description="Polar residues" evidence="2">
    <location>
        <begin position="298"/>
        <end position="308"/>
    </location>
</feature>
<dbReference type="Proteomes" id="UP001158961">
    <property type="component" value="Plasmid P1"/>
</dbReference>
<accession>A0AAN2K746</accession>
<reference evidence="5" key="1">
    <citation type="submission" date="2022-05" db="EMBL/GenBank/DDBJ databases">
        <authorList>
            <person name="Pothier F. J."/>
        </authorList>
    </citation>
    <scope>NUCLEOTIDE SEQUENCE</scope>
    <source>
        <strain evidence="5">DAPP-PG734</strain>
        <plasmid evidence="5">P1</plasmid>
    </source>
</reference>
<evidence type="ECO:0000256" key="3">
    <source>
        <dbReference type="SAM" id="SignalP"/>
    </source>
</evidence>
<evidence type="ECO:0000256" key="2">
    <source>
        <dbReference type="SAM" id="MobiDB-lite"/>
    </source>
</evidence>
<feature type="domain" description="OmpA-like" evidence="4">
    <location>
        <begin position="110"/>
        <end position="230"/>
    </location>
</feature>
<protein>
    <submittedName>
        <fullName evidence="5">OmpA family protein</fullName>
    </submittedName>
</protein>
<feature type="compositionally biased region" description="Low complexity" evidence="2">
    <location>
        <begin position="256"/>
        <end position="273"/>
    </location>
</feature>
<organism evidence="5 6">
    <name type="scientific">Enterobacter agglomerans</name>
    <name type="common">Erwinia herbicola</name>
    <name type="synonym">Pantoea agglomerans</name>
    <dbReference type="NCBI Taxonomy" id="549"/>
    <lineage>
        <taxon>Bacteria</taxon>
        <taxon>Pseudomonadati</taxon>
        <taxon>Pseudomonadota</taxon>
        <taxon>Gammaproteobacteria</taxon>
        <taxon>Enterobacterales</taxon>
        <taxon>Erwiniaceae</taxon>
        <taxon>Pantoea</taxon>
        <taxon>Pantoea agglomerans group</taxon>
    </lineage>
</organism>
<evidence type="ECO:0000313" key="5">
    <source>
        <dbReference type="EMBL" id="CAH6362677.1"/>
    </source>
</evidence>
<dbReference type="SUPFAM" id="SSF103088">
    <property type="entry name" value="OmpA-like"/>
    <property type="match status" value="1"/>
</dbReference>
<dbReference type="Gene3D" id="3.30.1330.60">
    <property type="entry name" value="OmpA-like domain"/>
    <property type="match status" value="1"/>
</dbReference>
<dbReference type="InterPro" id="IPR006665">
    <property type="entry name" value="OmpA-like"/>
</dbReference>
<dbReference type="PANTHER" id="PTHR30329:SF21">
    <property type="entry name" value="LIPOPROTEIN YIAD-RELATED"/>
    <property type="match status" value="1"/>
</dbReference>
<name>A0AAN2K746_ENTAG</name>
<gene>
    <name evidence="5" type="ORF">DAPPPG734_21540</name>
</gene>
<dbReference type="GO" id="GO:0016020">
    <property type="term" value="C:membrane"/>
    <property type="evidence" value="ECO:0007669"/>
    <property type="project" value="UniProtKB-UniRule"/>
</dbReference>
<dbReference type="AlphaFoldDB" id="A0AAN2K746"/>
<evidence type="ECO:0000313" key="6">
    <source>
        <dbReference type="Proteomes" id="UP001158961"/>
    </source>
</evidence>
<proteinExistence type="predicted"/>
<dbReference type="CDD" id="cd07185">
    <property type="entry name" value="OmpA_C-like"/>
    <property type="match status" value="1"/>
</dbReference>
<dbReference type="InterPro" id="IPR050330">
    <property type="entry name" value="Bact_OuterMem_StrucFunc"/>
</dbReference>
<keyword evidence="1" id="KW-0472">Membrane</keyword>
<dbReference type="EMBL" id="OW970316">
    <property type="protein sequence ID" value="CAH6362677.1"/>
    <property type="molecule type" value="Genomic_DNA"/>
</dbReference>
<dbReference type="PROSITE" id="PS51123">
    <property type="entry name" value="OMPA_2"/>
    <property type="match status" value="1"/>
</dbReference>
<dbReference type="PANTHER" id="PTHR30329">
    <property type="entry name" value="STATOR ELEMENT OF FLAGELLAR MOTOR COMPLEX"/>
    <property type="match status" value="1"/>
</dbReference>
<evidence type="ECO:0000256" key="1">
    <source>
        <dbReference type="PROSITE-ProRule" id="PRU00473"/>
    </source>
</evidence>
<dbReference type="PROSITE" id="PS51257">
    <property type="entry name" value="PROKAR_LIPOPROTEIN"/>
    <property type="match status" value="1"/>
</dbReference>
<keyword evidence="5" id="KW-0614">Plasmid</keyword>
<feature type="signal peptide" evidence="3">
    <location>
        <begin position="1"/>
        <end position="29"/>
    </location>
</feature>
<geneLocation type="plasmid" evidence="5 6">
    <name>P1</name>
</geneLocation>
<evidence type="ECO:0000259" key="4">
    <source>
        <dbReference type="PROSITE" id="PS51123"/>
    </source>
</evidence>
<dbReference type="InterPro" id="IPR036737">
    <property type="entry name" value="OmpA-like_sf"/>
</dbReference>
<sequence length="497" mass="52356">MNLPFLRKAACIAVAVSLTSSCSTMYDFARDYGTAAGCIGGAALGGGITYLVTHDAKKALVGGLAGGMAGCVVGNVWQNREQALAKVAQEEQIRISTQALNAQEKSQAAQVGIVAQVEDSTMFNTGSAELTDSGFRQVQKIAAAMNSGQQNDAGVLLVVGHTDATGSAEYNQQLSEVRAHNVGLVLKQSGIKASQLYFQGVGSARPLADNDSVGGRAQNRRVEIVALANEALLRQRLAQENNNPLYLRHSSAADSSLAKASSSRSDASKKASSGRLKRRPAPSITESASAHPRKPTKPASSVESNPSNFIDFGGKPASLNTLGLASNLKPVSQGFSLINQAQASSVTGSCMSDLPRVSGMAKNLASGKPIESHDTSDYLPGMNGRAWAGLVNGNLVTLTPVYVLKNGAEITRNPQVIITPNYAQGNRASVKAMAGIANSWEGEESILYRIYIENAADEPLSCVDLLLPKSGSKAQQGQLFYTHHRQPWLAEYAPQRG</sequence>
<keyword evidence="3" id="KW-0732">Signal</keyword>